<evidence type="ECO:0000313" key="1">
    <source>
        <dbReference type="EMBL" id="MEK8128675.1"/>
    </source>
</evidence>
<dbReference type="EMBL" id="JBBPCC010000006">
    <property type="protein sequence ID" value="MEK8128675.1"/>
    <property type="molecule type" value="Genomic_DNA"/>
</dbReference>
<reference evidence="1 2" key="1">
    <citation type="submission" date="2024-04" db="EMBL/GenBank/DDBJ databases">
        <title>draft genome sequnece of Paenibacillus filicis.</title>
        <authorList>
            <person name="Kim D.-U."/>
        </authorList>
    </citation>
    <scope>NUCLEOTIDE SEQUENCE [LARGE SCALE GENOMIC DNA]</scope>
    <source>
        <strain evidence="1 2">KACC14197</strain>
    </source>
</reference>
<name>A0ABU9DII1_9BACL</name>
<dbReference type="RefSeq" id="WP_341415751.1">
    <property type="nucleotide sequence ID" value="NZ_JBBPCC010000006.1"/>
</dbReference>
<gene>
    <name evidence="1" type="ORF">WMW72_12230</name>
</gene>
<keyword evidence="2" id="KW-1185">Reference proteome</keyword>
<evidence type="ECO:0000313" key="2">
    <source>
        <dbReference type="Proteomes" id="UP001469365"/>
    </source>
</evidence>
<comment type="caution">
    <text evidence="1">The sequence shown here is derived from an EMBL/GenBank/DDBJ whole genome shotgun (WGS) entry which is preliminary data.</text>
</comment>
<accession>A0ABU9DII1</accession>
<dbReference type="Proteomes" id="UP001469365">
    <property type="component" value="Unassembled WGS sequence"/>
</dbReference>
<protein>
    <submittedName>
        <fullName evidence="1">Uncharacterized protein</fullName>
    </submittedName>
</protein>
<sequence>MAKLTQTFGDVSIVYEGTVDEIKALSEEKEGERITTSFNPSSNGIEVNNRLFKEMKTEAQYGIFFNITTTSTGEIQWYNSEEERNIDVNRLLTAGFIALRDATIPGKYSKTVSPVAFSLVNGSFCFWKRR</sequence>
<organism evidence="1 2">
    <name type="scientific">Paenibacillus filicis</name>
    <dbReference type="NCBI Taxonomy" id="669464"/>
    <lineage>
        <taxon>Bacteria</taxon>
        <taxon>Bacillati</taxon>
        <taxon>Bacillota</taxon>
        <taxon>Bacilli</taxon>
        <taxon>Bacillales</taxon>
        <taxon>Paenibacillaceae</taxon>
        <taxon>Paenibacillus</taxon>
    </lineage>
</organism>
<proteinExistence type="predicted"/>